<dbReference type="Pfam" id="PF13695">
    <property type="entry name" value="Zn_ribbon_3CxxC"/>
    <property type="match status" value="1"/>
</dbReference>
<feature type="transmembrane region" description="Helical" evidence="8">
    <location>
        <begin position="254"/>
        <end position="272"/>
    </location>
</feature>
<evidence type="ECO:0000256" key="7">
    <source>
        <dbReference type="ARBA" id="ARBA00023136"/>
    </source>
</evidence>
<comment type="subcellular location">
    <subcellularLocation>
        <location evidence="1">Membrane</location>
        <topology evidence="1">Single-pass membrane protein</topology>
    </subcellularLocation>
</comment>
<evidence type="ECO:0000256" key="1">
    <source>
        <dbReference type="ARBA" id="ARBA00004167"/>
    </source>
</evidence>
<name>A0A8C8AZ24_9STRI</name>
<keyword evidence="4" id="KW-0863">Zinc-finger</keyword>
<dbReference type="AlphaFoldDB" id="A0A8C8AZ24"/>
<evidence type="ECO:0000259" key="9">
    <source>
        <dbReference type="SMART" id="SM01328"/>
    </source>
</evidence>
<dbReference type="GO" id="GO:0051205">
    <property type="term" value="P:protein insertion into membrane"/>
    <property type="evidence" value="ECO:0007669"/>
    <property type="project" value="TreeGrafter"/>
</dbReference>
<dbReference type="GO" id="GO:0008270">
    <property type="term" value="F:zinc ion binding"/>
    <property type="evidence" value="ECO:0007669"/>
    <property type="project" value="UniProtKB-KW"/>
</dbReference>
<organism evidence="10 11">
    <name type="scientific">Otus sunia</name>
    <name type="common">Oriental scops-owl</name>
    <dbReference type="NCBI Taxonomy" id="257818"/>
    <lineage>
        <taxon>Eukaryota</taxon>
        <taxon>Metazoa</taxon>
        <taxon>Chordata</taxon>
        <taxon>Craniata</taxon>
        <taxon>Vertebrata</taxon>
        <taxon>Euteleostomi</taxon>
        <taxon>Archelosauria</taxon>
        <taxon>Archosauria</taxon>
        <taxon>Dinosauria</taxon>
        <taxon>Saurischia</taxon>
        <taxon>Theropoda</taxon>
        <taxon>Coelurosauria</taxon>
        <taxon>Aves</taxon>
        <taxon>Neognathae</taxon>
        <taxon>Neoaves</taxon>
        <taxon>Telluraves</taxon>
        <taxon>Strigiformes</taxon>
        <taxon>Strigidae</taxon>
        <taxon>Otus</taxon>
    </lineage>
</organism>
<keyword evidence="7 8" id="KW-0472">Membrane</keyword>
<dbReference type="Ensembl" id="ENSOSUT00000011860.1">
    <property type="protein sequence ID" value="ENSOSUP00000011464.1"/>
    <property type="gene ID" value="ENSOSUG00000008272.1"/>
</dbReference>
<evidence type="ECO:0000256" key="2">
    <source>
        <dbReference type="ARBA" id="ARBA00022692"/>
    </source>
</evidence>
<dbReference type="InterPro" id="IPR027377">
    <property type="entry name" value="ZAR1/RTP1-5-like_Znf-3CxxC"/>
</dbReference>
<accession>A0A8C8AZ24</accession>
<dbReference type="PANTHER" id="PTHR14402:SF8">
    <property type="entry name" value="RECEPTOR-TRANSPORTING PROTEIN 4"/>
    <property type="match status" value="1"/>
</dbReference>
<reference evidence="10" key="2">
    <citation type="submission" date="2025-09" db="UniProtKB">
        <authorList>
            <consortium name="Ensembl"/>
        </authorList>
    </citation>
    <scope>IDENTIFICATION</scope>
</reference>
<evidence type="ECO:0000256" key="6">
    <source>
        <dbReference type="ARBA" id="ARBA00022989"/>
    </source>
</evidence>
<keyword evidence="2 8" id="KW-0812">Transmembrane</keyword>
<evidence type="ECO:0000256" key="4">
    <source>
        <dbReference type="ARBA" id="ARBA00022771"/>
    </source>
</evidence>
<dbReference type="GO" id="GO:0031849">
    <property type="term" value="F:olfactory receptor binding"/>
    <property type="evidence" value="ECO:0007669"/>
    <property type="project" value="TreeGrafter"/>
</dbReference>
<feature type="domain" description="3CxxC-type" evidence="9">
    <location>
        <begin position="84"/>
        <end position="195"/>
    </location>
</feature>
<reference evidence="10" key="1">
    <citation type="submission" date="2025-08" db="UniProtKB">
        <authorList>
            <consortium name="Ensembl"/>
        </authorList>
    </citation>
    <scope>IDENTIFICATION</scope>
</reference>
<keyword evidence="5" id="KW-0862">Zinc</keyword>
<evidence type="ECO:0000256" key="5">
    <source>
        <dbReference type="ARBA" id="ARBA00022833"/>
    </source>
</evidence>
<dbReference type="GO" id="GO:0001580">
    <property type="term" value="P:detection of chemical stimulus involved in sensory perception of bitter taste"/>
    <property type="evidence" value="ECO:0007669"/>
    <property type="project" value="TreeGrafter"/>
</dbReference>
<keyword evidence="11" id="KW-1185">Reference proteome</keyword>
<evidence type="ECO:0000313" key="11">
    <source>
        <dbReference type="Proteomes" id="UP000694552"/>
    </source>
</evidence>
<dbReference type="PANTHER" id="PTHR14402">
    <property type="entry name" value="RECEPTOR TRANSPORTING PROTEIN"/>
    <property type="match status" value="1"/>
</dbReference>
<evidence type="ECO:0000313" key="10">
    <source>
        <dbReference type="Ensembl" id="ENSOSUP00000011464.1"/>
    </source>
</evidence>
<evidence type="ECO:0000256" key="3">
    <source>
        <dbReference type="ARBA" id="ARBA00022723"/>
    </source>
</evidence>
<keyword evidence="6 8" id="KW-1133">Transmembrane helix</keyword>
<evidence type="ECO:0000256" key="8">
    <source>
        <dbReference type="SAM" id="Phobius"/>
    </source>
</evidence>
<keyword evidence="3" id="KW-0479">Metal-binding</keyword>
<dbReference type="SMART" id="SM01328">
    <property type="entry name" value="zf-3CxxC"/>
    <property type="match status" value="1"/>
</dbReference>
<proteinExistence type="predicted"/>
<dbReference type="GO" id="GO:0016020">
    <property type="term" value="C:membrane"/>
    <property type="evidence" value="ECO:0007669"/>
    <property type="project" value="UniProtKB-SubCell"/>
</dbReference>
<sequence>MILFPWQADLALSSCRSSPNSRSVSICLVTASSPAPGGTMRTWQDIFAVKIADMHLTEPWTLQEDDTLQVHVLKPGWKEFVQRRALGRFQCSQCSREWSSAKVHVLFHMCRQRLGQGTVRMRVFRQACRQCPNARLEEPTFSQETVERLLHNLVIKILKYFYHVPVQPSDLLEVVVDALVAGPHDSARCEGCQLGVCSKSQPAPASDVWQPVMDADKAKTHRTPKHKGTRLCATRTHHPSLFVNNFPWKRCCCIGSSLLCVLAVLLFVLLYFTMKW</sequence>
<dbReference type="InterPro" id="IPR026096">
    <property type="entry name" value="R-trans_p"/>
</dbReference>
<protein>
    <recommendedName>
        <fullName evidence="9">3CxxC-type domain-containing protein</fullName>
    </recommendedName>
</protein>
<dbReference type="GO" id="GO:0006612">
    <property type="term" value="P:protein targeting to membrane"/>
    <property type="evidence" value="ECO:0007669"/>
    <property type="project" value="TreeGrafter"/>
</dbReference>
<dbReference type="Proteomes" id="UP000694552">
    <property type="component" value="Unplaced"/>
</dbReference>